<feature type="domain" description="Kazal-like" evidence="8">
    <location>
        <begin position="1"/>
        <end position="50"/>
    </location>
</feature>
<name>A0ABY7F7A4_MYAAR</name>
<dbReference type="SUPFAM" id="SSF100895">
    <property type="entry name" value="Kazal-type serine protease inhibitors"/>
    <property type="match status" value="1"/>
</dbReference>
<feature type="transmembrane region" description="Helical" evidence="7">
    <location>
        <begin position="103"/>
        <end position="121"/>
    </location>
</feature>
<dbReference type="InterPro" id="IPR036058">
    <property type="entry name" value="Kazal_dom_sf"/>
</dbReference>
<keyword evidence="4 7" id="KW-1133">Transmembrane helix</keyword>
<dbReference type="Pfam" id="PF03137">
    <property type="entry name" value="OATP"/>
    <property type="match status" value="1"/>
</dbReference>
<accession>A0ABY7F7A4</accession>
<feature type="region of interest" description="Disordered" evidence="6">
    <location>
        <begin position="210"/>
        <end position="243"/>
    </location>
</feature>
<dbReference type="InterPro" id="IPR004156">
    <property type="entry name" value="OATP"/>
</dbReference>
<comment type="subcellular location">
    <subcellularLocation>
        <location evidence="1">Cell membrane</location>
        <topology evidence="1">Multi-pass membrane protein</topology>
    </subcellularLocation>
</comment>
<dbReference type="Proteomes" id="UP001164746">
    <property type="component" value="Chromosome 10"/>
</dbReference>
<evidence type="ECO:0000256" key="5">
    <source>
        <dbReference type="ARBA" id="ARBA00023136"/>
    </source>
</evidence>
<evidence type="ECO:0000313" key="10">
    <source>
        <dbReference type="Proteomes" id="UP001164746"/>
    </source>
</evidence>
<dbReference type="PROSITE" id="PS51465">
    <property type="entry name" value="KAZAL_2"/>
    <property type="match status" value="1"/>
</dbReference>
<dbReference type="InterPro" id="IPR002350">
    <property type="entry name" value="Kazal_dom"/>
</dbReference>
<evidence type="ECO:0000256" key="7">
    <source>
        <dbReference type="SAM" id="Phobius"/>
    </source>
</evidence>
<evidence type="ECO:0000256" key="6">
    <source>
        <dbReference type="SAM" id="MobiDB-lite"/>
    </source>
</evidence>
<protein>
    <submittedName>
        <fullName evidence="9">SO5A1-like protein</fullName>
    </submittedName>
</protein>
<dbReference type="PANTHER" id="PTHR11388">
    <property type="entry name" value="ORGANIC ANION TRANSPORTER"/>
    <property type="match status" value="1"/>
</dbReference>
<feature type="compositionally biased region" description="Acidic residues" evidence="6">
    <location>
        <begin position="219"/>
        <end position="237"/>
    </location>
</feature>
<evidence type="ECO:0000313" key="9">
    <source>
        <dbReference type="EMBL" id="WAR16891.1"/>
    </source>
</evidence>
<proteinExistence type="predicted"/>
<sequence>MLCDCSNNNLEPICGINGLTYFSPCHAGCTQFNNNNLEPNQYTMNFTACSCILGDHLRSEVIMSPVATSGPCKSTCQNLLPFLILLVSVRDEERCFALGMQFVILRLFAYIPAPMVFGHIIDTACLLWKQKCGDNGSCLIYNIEMFRYRYVGTSAVLKIVGGTLFTIVWFMFRQKNQREKERQLKGLSVTEMMNSVTSINKLNLSSKSTASGKLPCDQASDDSDQEENYNLPEDTDLDQASKPVKDTDLAEADFVFDHEDIKHRNDSFPEFNPKIYVVKKKSRQLK</sequence>
<evidence type="ECO:0000259" key="8">
    <source>
        <dbReference type="PROSITE" id="PS51465"/>
    </source>
</evidence>
<dbReference type="PANTHER" id="PTHR11388:SF142">
    <property type="entry name" value="SOLUTE CARRIER ORGANIC ANION TRANSPORTER FAMILY MEMBER 5A1"/>
    <property type="match status" value="1"/>
</dbReference>
<evidence type="ECO:0000256" key="2">
    <source>
        <dbReference type="ARBA" id="ARBA00022475"/>
    </source>
</evidence>
<reference evidence="9" key="1">
    <citation type="submission" date="2022-11" db="EMBL/GenBank/DDBJ databases">
        <title>Centuries of genome instability and evolution in soft-shell clam transmissible cancer (bioRxiv).</title>
        <authorList>
            <person name="Hart S.F.M."/>
            <person name="Yonemitsu M.A."/>
            <person name="Giersch R.M."/>
            <person name="Beal B.F."/>
            <person name="Arriagada G."/>
            <person name="Davis B.W."/>
            <person name="Ostrander E.A."/>
            <person name="Goff S.P."/>
            <person name="Metzger M.J."/>
        </authorList>
    </citation>
    <scope>NUCLEOTIDE SEQUENCE</scope>
    <source>
        <strain evidence="9">MELC-2E11</strain>
        <tissue evidence="9">Siphon/mantle</tissue>
    </source>
</reference>
<evidence type="ECO:0000256" key="3">
    <source>
        <dbReference type="ARBA" id="ARBA00022692"/>
    </source>
</evidence>
<organism evidence="9 10">
    <name type="scientific">Mya arenaria</name>
    <name type="common">Soft-shell clam</name>
    <dbReference type="NCBI Taxonomy" id="6604"/>
    <lineage>
        <taxon>Eukaryota</taxon>
        <taxon>Metazoa</taxon>
        <taxon>Spiralia</taxon>
        <taxon>Lophotrochozoa</taxon>
        <taxon>Mollusca</taxon>
        <taxon>Bivalvia</taxon>
        <taxon>Autobranchia</taxon>
        <taxon>Heteroconchia</taxon>
        <taxon>Euheterodonta</taxon>
        <taxon>Imparidentia</taxon>
        <taxon>Neoheterodontei</taxon>
        <taxon>Myida</taxon>
        <taxon>Myoidea</taxon>
        <taxon>Myidae</taxon>
        <taxon>Mya</taxon>
    </lineage>
</organism>
<keyword evidence="3 7" id="KW-0812">Transmembrane</keyword>
<keyword evidence="5 7" id="KW-0472">Membrane</keyword>
<evidence type="ECO:0000256" key="1">
    <source>
        <dbReference type="ARBA" id="ARBA00004651"/>
    </source>
</evidence>
<dbReference type="EMBL" id="CP111021">
    <property type="protein sequence ID" value="WAR16891.1"/>
    <property type="molecule type" value="Genomic_DNA"/>
</dbReference>
<evidence type="ECO:0000256" key="4">
    <source>
        <dbReference type="ARBA" id="ARBA00022989"/>
    </source>
</evidence>
<gene>
    <name evidence="9" type="ORF">MAR_031485</name>
</gene>
<feature type="transmembrane region" description="Helical" evidence="7">
    <location>
        <begin position="150"/>
        <end position="172"/>
    </location>
</feature>
<keyword evidence="2" id="KW-1003">Cell membrane</keyword>
<keyword evidence="10" id="KW-1185">Reference proteome</keyword>